<protein>
    <recommendedName>
        <fullName evidence="4">Uncharacterized AAA domain-containing protein ycf46</fullName>
    </recommendedName>
</protein>
<accession>S5YL05</accession>
<dbReference type="Gene3D" id="3.40.50.300">
    <property type="entry name" value="P-loop containing nucleotide triphosphate hydrolases"/>
    <property type="match status" value="1"/>
</dbReference>
<dbReference type="InterPro" id="IPR027417">
    <property type="entry name" value="P-loop_NTPase"/>
</dbReference>
<dbReference type="PANTHER" id="PTHR42960:SF1">
    <property type="entry name" value="YCF46 PROTEIN"/>
    <property type="match status" value="1"/>
</dbReference>
<reference evidence="7 8" key="1">
    <citation type="submission" date="2013-05" db="EMBL/GenBank/DDBJ databases">
        <authorList>
            <person name="Farina J."/>
            <person name="Richards K."/>
            <person name="Hiller J."/>
            <person name="Gannon D."/>
            <person name="Reifsnyder R."/>
            <person name="Vogel A."/>
            <person name="Ganski A."/>
            <person name="Massaley M."/>
            <person name="Carzo S."/>
            <person name="Brower C."/>
            <person name="Semler R."/>
            <person name="Smith V."/>
            <person name="Friel S."/>
            <person name="Flynn L."/>
            <person name="Moran D.J."/>
            <person name="Wodarski D.M."/>
            <person name="Harrison M.A."/>
            <person name="Dunbar D.A."/>
            <person name="Wang X."/>
            <person name="Crowell R."/>
            <person name="Bostrom M.A."/>
            <person name="Burke M."/>
            <person name="Wright G.M."/>
            <person name="Gregory S.G."/>
            <person name="Colman S.D."/>
            <person name="Bradley K.W."/>
            <person name="Khaja R."/>
            <person name="Lewis M.F."/>
            <person name="Barker L.P."/>
            <person name="Asai D.J."/>
            <person name="Bowman C.A."/>
            <person name="Russell D.A."/>
            <person name="Pope W.H."/>
            <person name="Jacobs-Sera D."/>
            <person name="Hendrix R.W."/>
            <person name="Hatfull G.F."/>
        </authorList>
    </citation>
    <scope>NUCLEOTIDE SEQUENCE [LARGE SCALE GENOMIC DNA]</scope>
</reference>
<dbReference type="SUPFAM" id="SSF52540">
    <property type="entry name" value="P-loop containing nucleoside triphosphate hydrolases"/>
    <property type="match status" value="1"/>
</dbReference>
<name>S5YL05_9CAUD</name>
<feature type="domain" description="AAA+ ATPase" evidence="6">
    <location>
        <begin position="338"/>
        <end position="474"/>
    </location>
</feature>
<dbReference type="RefSeq" id="YP_008409266.1">
    <property type="nucleotide sequence ID" value="NC_022057.1"/>
</dbReference>
<evidence type="ECO:0000313" key="8">
    <source>
        <dbReference type="Proteomes" id="UP000015578"/>
    </source>
</evidence>
<dbReference type="KEGG" id="vg:16546107"/>
<evidence type="ECO:0000256" key="5">
    <source>
        <dbReference type="SAM" id="MobiDB-lite"/>
    </source>
</evidence>
<keyword evidence="8" id="KW-1185">Reference proteome</keyword>
<dbReference type="GeneID" id="16546107"/>
<sequence>MEVELGLQSGVRKPNTSTPRERERETMTDAPKKRVATVRKPNTPKKTRSQLAMEDVTLALRARCAGFWIISRDEARTEQDLFTAIAKAGYIPHTWDIANGALKIDGTAIRGDVDYAAPEDPDKMLDDISKKSKQSTSRTDRNVWIMRDLGPWLEGAAGALTRRRLRNMLRPDGLAGTPRNVAQAIIILSAGNPPPPELSNGELTVIDWPLPDREEIGEILSGAVDVLPDTDEQPMKRRVLNLLKKGNTRDAAIDAAVGLSSQEVQTTFARSLIENGSIDVSAIAAEKKRLIDQEPAMEYYPPRPGGFDNVGGLDVFKEWAIRQKIAYSPEARAYNLKLPKGAMLIGVSGCGKTLSCQALGAEWNWPVVRLDINALKGKYVGESESRLRGIFSKIDALGQVIVYIDEVEKALEGAVSGSADGGVSADALGAILTWMQDRAGQAFVMMTANDPSKLPPEFLRKGRFDEVWWIDLPTRAERMSVAAATLRSNGRDAETLGIDLGAVADATNGFTGAEIAACIEHDAMFNAFADGGREITTEDILHAAGEVIPLNRTMGDKIARLRESWMGRARPATRPDTEAVPAGPTKVRVLDL</sequence>
<evidence type="ECO:0000256" key="1">
    <source>
        <dbReference type="ARBA" id="ARBA00022741"/>
    </source>
</evidence>
<evidence type="ECO:0000256" key="2">
    <source>
        <dbReference type="ARBA" id="ARBA00022840"/>
    </source>
</evidence>
<dbReference type="InterPro" id="IPR003959">
    <property type="entry name" value="ATPase_AAA_core"/>
</dbReference>
<comment type="similarity">
    <text evidence="3">Belongs to the AAA ATPase family. Highly divergent.</text>
</comment>
<evidence type="ECO:0000259" key="6">
    <source>
        <dbReference type="SMART" id="SM00382"/>
    </source>
</evidence>
<evidence type="ECO:0000256" key="4">
    <source>
        <dbReference type="ARBA" id="ARBA00040480"/>
    </source>
</evidence>
<evidence type="ECO:0000313" key="7">
    <source>
        <dbReference type="EMBL" id="AGT12068.1"/>
    </source>
</evidence>
<dbReference type="GO" id="GO:0016887">
    <property type="term" value="F:ATP hydrolysis activity"/>
    <property type="evidence" value="ECO:0007669"/>
    <property type="project" value="InterPro"/>
</dbReference>
<keyword evidence="1" id="KW-0547">Nucleotide-binding</keyword>
<dbReference type="EMBL" id="KF017002">
    <property type="protein sequence ID" value="AGT12068.1"/>
    <property type="molecule type" value="Genomic_DNA"/>
</dbReference>
<feature type="region of interest" description="Disordered" evidence="5">
    <location>
        <begin position="1"/>
        <end position="30"/>
    </location>
</feature>
<dbReference type="SMART" id="SM00382">
    <property type="entry name" value="AAA"/>
    <property type="match status" value="1"/>
</dbReference>
<evidence type="ECO:0000256" key="3">
    <source>
        <dbReference type="ARBA" id="ARBA00038088"/>
    </source>
</evidence>
<dbReference type="InterPro" id="IPR003593">
    <property type="entry name" value="AAA+_ATPase"/>
</dbReference>
<dbReference type="Gene3D" id="1.10.8.60">
    <property type="match status" value="1"/>
</dbReference>
<dbReference type="Pfam" id="PF00004">
    <property type="entry name" value="AAA"/>
    <property type="match status" value="1"/>
</dbReference>
<keyword evidence="2" id="KW-0067">ATP-binding</keyword>
<feature type="compositionally biased region" description="Basic and acidic residues" evidence="5">
    <location>
        <begin position="19"/>
        <end position="30"/>
    </location>
</feature>
<dbReference type="InterPro" id="IPR052381">
    <property type="entry name" value="AAA_domain_protein"/>
</dbReference>
<dbReference type="GO" id="GO:0005524">
    <property type="term" value="F:ATP binding"/>
    <property type="evidence" value="ECO:0007669"/>
    <property type="project" value="UniProtKB-KW"/>
</dbReference>
<gene>
    <name evidence="7" type="primary">97</name>
    <name evidence="7" type="ORF">PBI_CATDAWG_97</name>
</gene>
<proteinExistence type="inferred from homology"/>
<dbReference type="PANTHER" id="PTHR42960">
    <property type="entry name" value="YCF46 PROTEIN"/>
    <property type="match status" value="1"/>
</dbReference>
<dbReference type="Proteomes" id="UP000015578">
    <property type="component" value="Segment"/>
</dbReference>
<organism evidence="7 8">
    <name type="scientific">Mycobacterium phage Catdawg</name>
    <dbReference type="NCBI Taxonomy" id="1340819"/>
    <lineage>
        <taxon>Viruses</taxon>
        <taxon>Duplodnaviria</taxon>
        <taxon>Heunggongvirae</taxon>
        <taxon>Uroviricota</taxon>
        <taxon>Caudoviricetes</taxon>
        <taxon>Corndogvirus</taxon>
        <taxon>Corndogvirus catdawg</taxon>
    </lineage>
</organism>